<reference evidence="3" key="1">
    <citation type="submission" date="2017-08" db="EMBL/GenBank/DDBJ databases">
        <title>A dynamic microbial community with high functional redundancy inhabits the cold, oxic subseafloor aquifer.</title>
        <authorList>
            <person name="Tully B.J."/>
            <person name="Wheat C.G."/>
            <person name="Glazer B.T."/>
            <person name="Huber J.A."/>
        </authorList>
    </citation>
    <scope>NUCLEOTIDE SEQUENCE [LARGE SCALE GENOMIC DNA]</scope>
</reference>
<organism evidence="2 3">
    <name type="scientific">SAR86 cluster bacterium</name>
    <dbReference type="NCBI Taxonomy" id="2030880"/>
    <lineage>
        <taxon>Bacteria</taxon>
        <taxon>Pseudomonadati</taxon>
        <taxon>Pseudomonadota</taxon>
        <taxon>Gammaproteobacteria</taxon>
        <taxon>SAR86 cluster</taxon>
    </lineage>
</organism>
<gene>
    <name evidence="2" type="ORF">COB20_07015</name>
</gene>
<feature type="signal peptide" evidence="1">
    <location>
        <begin position="1"/>
        <end position="23"/>
    </location>
</feature>
<proteinExistence type="predicted"/>
<dbReference type="AlphaFoldDB" id="A0A2A4X618"/>
<name>A0A2A4X618_9GAMM</name>
<feature type="non-terminal residue" evidence="2">
    <location>
        <position position="104"/>
    </location>
</feature>
<sequence>MKLFKRAVIVVICLLLIPITAIATAGAKQRFEDGPNRVFSGGPLVAGELHSGPDPDWSFVNEIPTIEMQLLDPAQSRRIWIAEYENKIYVWSGYMGNPIGRIWK</sequence>
<comment type="caution">
    <text evidence="2">The sequence shown here is derived from an EMBL/GenBank/DDBJ whole genome shotgun (WGS) entry which is preliminary data.</text>
</comment>
<evidence type="ECO:0000256" key="1">
    <source>
        <dbReference type="SAM" id="SignalP"/>
    </source>
</evidence>
<keyword evidence="1" id="KW-0732">Signal</keyword>
<dbReference type="Proteomes" id="UP000218767">
    <property type="component" value="Unassembled WGS sequence"/>
</dbReference>
<accession>A0A2A4X618</accession>
<protein>
    <submittedName>
        <fullName evidence="2">Uncharacterized protein</fullName>
    </submittedName>
</protein>
<dbReference type="EMBL" id="NVUL01000039">
    <property type="protein sequence ID" value="PCI77946.1"/>
    <property type="molecule type" value="Genomic_DNA"/>
</dbReference>
<feature type="chain" id="PRO_5012946748" evidence="1">
    <location>
        <begin position="24"/>
        <end position="104"/>
    </location>
</feature>
<evidence type="ECO:0000313" key="3">
    <source>
        <dbReference type="Proteomes" id="UP000218767"/>
    </source>
</evidence>
<evidence type="ECO:0000313" key="2">
    <source>
        <dbReference type="EMBL" id="PCI77946.1"/>
    </source>
</evidence>